<evidence type="ECO:0000256" key="1">
    <source>
        <dbReference type="ARBA" id="ARBA00022679"/>
    </source>
</evidence>
<dbReference type="InterPro" id="IPR002173">
    <property type="entry name" value="Carboh/pur_kinase_PfkB_CS"/>
</dbReference>
<dbReference type="Gene3D" id="3.40.1190.20">
    <property type="match status" value="1"/>
</dbReference>
<gene>
    <name evidence="4" type="ORF">GCM10022223_09930</name>
</gene>
<sequence>MLCAGGAVVDLKIRFTAPSVVGTSNPGTGVTSLGGVARNVAENLAVLGVPVSLLSAVGDDAPGAVLLELSRERGIGTEHVAVLAGRTTAQYVALLEPGGDLTIGAAAMEVLDGITVEHLRSAWPPMKDAWVFCDGNLSSAVVAEALGRDLPVVFDAVSTHKVIRLPRDLTGLTLLSCNRDEARAWLTHHGLPADDDDPVLARRLLDAGAQSVLLTRGADGVVVAGDGVMVQLPAVPATPIDVTGAGDAMVAGTLAALVEGLDLVSAAHRGAQRAARTVESEFSVLPHP</sequence>
<protein>
    <submittedName>
        <fullName evidence="4">PfkB family carbohydrate kinase</fullName>
    </submittedName>
</protein>
<keyword evidence="1" id="KW-0808">Transferase</keyword>
<comment type="caution">
    <text evidence="4">The sequence shown here is derived from an EMBL/GenBank/DDBJ whole genome shotgun (WGS) entry which is preliminary data.</text>
</comment>
<dbReference type="RefSeq" id="WP_231487879.1">
    <property type="nucleotide sequence ID" value="NZ_BAAAZO010000001.1"/>
</dbReference>
<dbReference type="InterPro" id="IPR029056">
    <property type="entry name" value="Ribokinase-like"/>
</dbReference>
<dbReference type="Pfam" id="PF00294">
    <property type="entry name" value="PfkB"/>
    <property type="match status" value="1"/>
</dbReference>
<organism evidence="4 5">
    <name type="scientific">Kineosporia mesophila</name>
    <dbReference type="NCBI Taxonomy" id="566012"/>
    <lineage>
        <taxon>Bacteria</taxon>
        <taxon>Bacillati</taxon>
        <taxon>Actinomycetota</taxon>
        <taxon>Actinomycetes</taxon>
        <taxon>Kineosporiales</taxon>
        <taxon>Kineosporiaceae</taxon>
        <taxon>Kineosporia</taxon>
    </lineage>
</organism>
<evidence type="ECO:0000259" key="3">
    <source>
        <dbReference type="Pfam" id="PF00294"/>
    </source>
</evidence>
<keyword evidence="2 4" id="KW-0418">Kinase</keyword>
<evidence type="ECO:0000313" key="5">
    <source>
        <dbReference type="Proteomes" id="UP001501074"/>
    </source>
</evidence>
<dbReference type="EMBL" id="BAAAZO010000001">
    <property type="protein sequence ID" value="GAA3596697.1"/>
    <property type="molecule type" value="Genomic_DNA"/>
</dbReference>
<accession>A0ABP6Z3K8</accession>
<dbReference type="Proteomes" id="UP001501074">
    <property type="component" value="Unassembled WGS sequence"/>
</dbReference>
<reference evidence="5" key="1">
    <citation type="journal article" date="2019" name="Int. J. Syst. Evol. Microbiol.">
        <title>The Global Catalogue of Microorganisms (GCM) 10K type strain sequencing project: providing services to taxonomists for standard genome sequencing and annotation.</title>
        <authorList>
            <consortium name="The Broad Institute Genomics Platform"/>
            <consortium name="The Broad Institute Genome Sequencing Center for Infectious Disease"/>
            <person name="Wu L."/>
            <person name="Ma J."/>
        </authorList>
    </citation>
    <scope>NUCLEOTIDE SEQUENCE [LARGE SCALE GENOMIC DNA]</scope>
    <source>
        <strain evidence="5">JCM 16902</strain>
    </source>
</reference>
<evidence type="ECO:0000313" key="4">
    <source>
        <dbReference type="EMBL" id="GAA3596697.1"/>
    </source>
</evidence>
<dbReference type="SUPFAM" id="SSF53613">
    <property type="entry name" value="Ribokinase-like"/>
    <property type="match status" value="1"/>
</dbReference>
<dbReference type="GO" id="GO:0016301">
    <property type="term" value="F:kinase activity"/>
    <property type="evidence" value="ECO:0007669"/>
    <property type="project" value="UniProtKB-KW"/>
</dbReference>
<dbReference type="CDD" id="cd01941">
    <property type="entry name" value="YeiC_kinase_like"/>
    <property type="match status" value="1"/>
</dbReference>
<dbReference type="PROSITE" id="PS00583">
    <property type="entry name" value="PFKB_KINASES_1"/>
    <property type="match status" value="1"/>
</dbReference>
<dbReference type="PANTHER" id="PTHR10584">
    <property type="entry name" value="SUGAR KINASE"/>
    <property type="match status" value="1"/>
</dbReference>
<feature type="domain" description="Carbohydrate kinase PfkB" evidence="3">
    <location>
        <begin position="10"/>
        <end position="280"/>
    </location>
</feature>
<evidence type="ECO:0000256" key="2">
    <source>
        <dbReference type="ARBA" id="ARBA00022777"/>
    </source>
</evidence>
<proteinExistence type="predicted"/>
<keyword evidence="5" id="KW-1185">Reference proteome</keyword>
<dbReference type="PANTHER" id="PTHR10584:SF166">
    <property type="entry name" value="RIBOKINASE"/>
    <property type="match status" value="1"/>
</dbReference>
<dbReference type="InterPro" id="IPR011611">
    <property type="entry name" value="PfkB_dom"/>
</dbReference>
<name>A0ABP6Z3K8_9ACTN</name>